<dbReference type="Proteomes" id="UP000677054">
    <property type="component" value="Unassembled WGS sequence"/>
</dbReference>
<evidence type="ECO:0000313" key="3">
    <source>
        <dbReference type="Proteomes" id="UP000677054"/>
    </source>
</evidence>
<gene>
    <name evidence="2" type="ORF">DSTB1V02_LOCUS7773</name>
</gene>
<keyword evidence="1" id="KW-0472">Membrane</keyword>
<organism evidence="2">
    <name type="scientific">Darwinula stevensoni</name>
    <dbReference type="NCBI Taxonomy" id="69355"/>
    <lineage>
        <taxon>Eukaryota</taxon>
        <taxon>Metazoa</taxon>
        <taxon>Ecdysozoa</taxon>
        <taxon>Arthropoda</taxon>
        <taxon>Crustacea</taxon>
        <taxon>Oligostraca</taxon>
        <taxon>Ostracoda</taxon>
        <taxon>Podocopa</taxon>
        <taxon>Podocopida</taxon>
        <taxon>Darwinulocopina</taxon>
        <taxon>Darwinuloidea</taxon>
        <taxon>Darwinulidae</taxon>
        <taxon>Darwinula</taxon>
    </lineage>
</organism>
<dbReference type="EMBL" id="LR901161">
    <property type="protein sequence ID" value="CAD7247949.1"/>
    <property type="molecule type" value="Genomic_DNA"/>
</dbReference>
<keyword evidence="1" id="KW-1133">Transmembrane helix</keyword>
<sequence>MDLKVKLLENEDLYCETLLLWVYSMTLRNGSLTIAVLGLLGNVSSIIHAVYELSAGNEGALFSDYSKDISPGVLRNISITTLSSAVVMMILNSVLIYGIQKVFSEIMAQVSRGRCAGIEQLMGVTGQSDSTNLSQKNVTVRVSELDRGRTVPTNISG</sequence>
<dbReference type="EMBL" id="CAJPEV010001644">
    <property type="protein sequence ID" value="CAG0893670.1"/>
    <property type="molecule type" value="Genomic_DNA"/>
</dbReference>
<dbReference type="AlphaFoldDB" id="A0A7R8XCE6"/>
<proteinExistence type="predicted"/>
<name>A0A7R8XCE6_9CRUS</name>
<reference evidence="2" key="1">
    <citation type="submission" date="2020-11" db="EMBL/GenBank/DDBJ databases">
        <authorList>
            <person name="Tran Van P."/>
        </authorList>
    </citation>
    <scope>NUCLEOTIDE SEQUENCE</scope>
</reference>
<evidence type="ECO:0000313" key="2">
    <source>
        <dbReference type="EMBL" id="CAD7247949.1"/>
    </source>
</evidence>
<accession>A0A7R8XCE6</accession>
<evidence type="ECO:0000256" key="1">
    <source>
        <dbReference type="SAM" id="Phobius"/>
    </source>
</evidence>
<keyword evidence="1" id="KW-0812">Transmembrane</keyword>
<keyword evidence="3" id="KW-1185">Reference proteome</keyword>
<feature type="transmembrane region" description="Helical" evidence="1">
    <location>
        <begin position="77"/>
        <end position="99"/>
    </location>
</feature>
<protein>
    <submittedName>
        <fullName evidence="2">Uncharacterized protein</fullName>
    </submittedName>
</protein>
<feature type="transmembrane region" description="Helical" evidence="1">
    <location>
        <begin position="32"/>
        <end position="51"/>
    </location>
</feature>